<reference evidence="1" key="1">
    <citation type="submission" date="2014-09" db="EMBL/GenBank/DDBJ databases">
        <authorList>
            <person name="Magalhaes I.L.F."/>
            <person name="Oliveira U."/>
            <person name="Santos F.R."/>
            <person name="Vidigal T.H.D.A."/>
            <person name="Brescovit A.D."/>
            <person name="Santos A.J."/>
        </authorList>
    </citation>
    <scope>NUCLEOTIDE SEQUENCE</scope>
    <source>
        <tissue evidence="1">Shoot tissue taken approximately 20 cm above the soil surface</tissue>
    </source>
</reference>
<name>A0A0A9G8R9_ARUDO</name>
<dbReference type="AlphaFoldDB" id="A0A0A9G8R9"/>
<organism evidence="1">
    <name type="scientific">Arundo donax</name>
    <name type="common">Giant reed</name>
    <name type="synonym">Donax arundinaceus</name>
    <dbReference type="NCBI Taxonomy" id="35708"/>
    <lineage>
        <taxon>Eukaryota</taxon>
        <taxon>Viridiplantae</taxon>
        <taxon>Streptophyta</taxon>
        <taxon>Embryophyta</taxon>
        <taxon>Tracheophyta</taxon>
        <taxon>Spermatophyta</taxon>
        <taxon>Magnoliopsida</taxon>
        <taxon>Liliopsida</taxon>
        <taxon>Poales</taxon>
        <taxon>Poaceae</taxon>
        <taxon>PACMAD clade</taxon>
        <taxon>Arundinoideae</taxon>
        <taxon>Arundineae</taxon>
        <taxon>Arundo</taxon>
    </lineage>
</organism>
<sequence>MDRSKFDIKIGRDLIKRIVINS</sequence>
<protein>
    <submittedName>
        <fullName evidence="1">Uncharacterized protein</fullName>
    </submittedName>
</protein>
<dbReference type="EMBL" id="GBRH01176426">
    <property type="protein sequence ID" value="JAE21470.1"/>
    <property type="molecule type" value="Transcribed_RNA"/>
</dbReference>
<reference evidence="1" key="2">
    <citation type="journal article" date="2015" name="Data Brief">
        <title>Shoot transcriptome of the giant reed, Arundo donax.</title>
        <authorList>
            <person name="Barrero R.A."/>
            <person name="Guerrero F.D."/>
            <person name="Moolhuijzen P."/>
            <person name="Goolsby J.A."/>
            <person name="Tidwell J."/>
            <person name="Bellgard S.E."/>
            <person name="Bellgard M.I."/>
        </authorList>
    </citation>
    <scope>NUCLEOTIDE SEQUENCE</scope>
    <source>
        <tissue evidence="1">Shoot tissue taken approximately 20 cm above the soil surface</tissue>
    </source>
</reference>
<evidence type="ECO:0000313" key="1">
    <source>
        <dbReference type="EMBL" id="JAE21470.1"/>
    </source>
</evidence>
<accession>A0A0A9G8R9</accession>
<proteinExistence type="predicted"/>